<keyword evidence="3" id="KW-1185">Reference proteome</keyword>
<dbReference type="KEGG" id="pamo:BAR1_16220"/>
<dbReference type="GO" id="GO:0005524">
    <property type="term" value="F:ATP binding"/>
    <property type="evidence" value="ECO:0007669"/>
    <property type="project" value="InterPro"/>
</dbReference>
<accession>A0A347UKG4</accession>
<dbReference type="GO" id="GO:0006109">
    <property type="term" value="P:regulation of carbohydrate metabolic process"/>
    <property type="evidence" value="ECO:0007669"/>
    <property type="project" value="InterPro"/>
</dbReference>
<reference evidence="2 3" key="1">
    <citation type="submission" date="2018-09" db="EMBL/GenBank/DDBJ databases">
        <title>Profundibacter amoris BAR1 gen. nov., sp. nov., a new member of the Roseobacter clade isolated at Lokis Castle Vent Field on the Arctic Mid-Oceanic Ridge.</title>
        <authorList>
            <person name="Le Moine Bauer S."/>
            <person name="Sjoeberg A.G."/>
            <person name="L'Haridon S."/>
            <person name="Stokke R."/>
            <person name="Roalkvam I."/>
            <person name="Steen I.H."/>
            <person name="Dahle H."/>
        </authorList>
    </citation>
    <scope>NUCLEOTIDE SEQUENCE [LARGE SCALE GENOMIC DNA]</scope>
    <source>
        <strain evidence="2 3">BAR1</strain>
    </source>
</reference>
<dbReference type="Gene3D" id="3.40.50.300">
    <property type="entry name" value="P-loop containing nucleotide triphosphate hydrolases"/>
    <property type="match status" value="1"/>
</dbReference>
<organism evidence="2 3">
    <name type="scientific">Profundibacter amoris</name>
    <dbReference type="NCBI Taxonomy" id="2171755"/>
    <lineage>
        <taxon>Bacteria</taxon>
        <taxon>Pseudomonadati</taxon>
        <taxon>Pseudomonadota</taxon>
        <taxon>Alphaproteobacteria</taxon>
        <taxon>Rhodobacterales</taxon>
        <taxon>Paracoccaceae</taxon>
        <taxon>Profundibacter</taxon>
    </lineage>
</organism>
<dbReference type="InterPro" id="IPR027417">
    <property type="entry name" value="P-loop_NTPase"/>
</dbReference>
<dbReference type="SUPFAM" id="SSF53795">
    <property type="entry name" value="PEP carboxykinase-like"/>
    <property type="match status" value="1"/>
</dbReference>
<dbReference type="Proteomes" id="UP000261704">
    <property type="component" value="Chromosome"/>
</dbReference>
<proteinExistence type="predicted"/>
<keyword evidence="2" id="KW-0418">Kinase</keyword>
<dbReference type="CDD" id="cd01918">
    <property type="entry name" value="HprK_C"/>
    <property type="match status" value="1"/>
</dbReference>
<dbReference type="AlphaFoldDB" id="A0A347UKG4"/>
<evidence type="ECO:0000259" key="1">
    <source>
        <dbReference type="Pfam" id="PF07475"/>
    </source>
</evidence>
<evidence type="ECO:0000313" key="2">
    <source>
        <dbReference type="EMBL" id="AXX99342.1"/>
    </source>
</evidence>
<dbReference type="GO" id="GO:0000155">
    <property type="term" value="F:phosphorelay sensor kinase activity"/>
    <property type="evidence" value="ECO:0007669"/>
    <property type="project" value="InterPro"/>
</dbReference>
<dbReference type="EMBL" id="CP032125">
    <property type="protein sequence ID" value="AXX99342.1"/>
    <property type="molecule type" value="Genomic_DNA"/>
</dbReference>
<dbReference type="Pfam" id="PF07475">
    <property type="entry name" value="Hpr_kinase_C"/>
    <property type="match status" value="1"/>
</dbReference>
<dbReference type="OrthoDB" id="8326226at2"/>
<keyword evidence="2" id="KW-0808">Transferase</keyword>
<evidence type="ECO:0000313" key="3">
    <source>
        <dbReference type="Proteomes" id="UP000261704"/>
    </source>
</evidence>
<name>A0A347UKG4_9RHOB</name>
<gene>
    <name evidence="2" type="ORF">BAR1_16220</name>
</gene>
<protein>
    <submittedName>
        <fullName evidence="2">Serine kinase</fullName>
    </submittedName>
</protein>
<dbReference type="InterPro" id="IPR011104">
    <property type="entry name" value="Hpr_kin/Pase_C"/>
</dbReference>
<feature type="domain" description="HPr kinase/phosphorylase C-terminal" evidence="1">
    <location>
        <begin position="10"/>
        <end position="86"/>
    </location>
</feature>
<sequence>MGTRVNGPLVVHASSVAVDGRAVLVIGPSGSGKSALCLQLMALGATLVADDRTVLQSGEGGILARAPETIDGMIEARGVGLLAADSCVARVALVVDLEQLETDRLPPHRTYNLLGQKAPLLHKVEAAHFPAAILQYLKGGRSA</sequence>